<proteinExistence type="predicted"/>
<reference evidence="2 3" key="1">
    <citation type="journal article" date="2024" name="Plant Biotechnol. J.">
        <title>Dendrobium thyrsiflorum genome and its molecular insights into genes involved in important horticultural traits.</title>
        <authorList>
            <person name="Chen B."/>
            <person name="Wang J.Y."/>
            <person name="Zheng P.J."/>
            <person name="Li K.L."/>
            <person name="Liang Y.M."/>
            <person name="Chen X.F."/>
            <person name="Zhang C."/>
            <person name="Zhao X."/>
            <person name="He X."/>
            <person name="Zhang G.Q."/>
            <person name="Liu Z.J."/>
            <person name="Xu Q."/>
        </authorList>
    </citation>
    <scope>NUCLEOTIDE SEQUENCE [LARGE SCALE GENOMIC DNA]</scope>
    <source>
        <strain evidence="2">GZMU011</strain>
    </source>
</reference>
<evidence type="ECO:0000313" key="3">
    <source>
        <dbReference type="Proteomes" id="UP001552299"/>
    </source>
</evidence>
<dbReference type="AlphaFoldDB" id="A0ABD0U5G9"/>
<feature type="compositionally biased region" description="Pro residues" evidence="1">
    <location>
        <begin position="58"/>
        <end position="76"/>
    </location>
</feature>
<comment type="caution">
    <text evidence="2">The sequence shown here is derived from an EMBL/GenBank/DDBJ whole genome shotgun (WGS) entry which is preliminary data.</text>
</comment>
<name>A0ABD0U5G9_DENTH</name>
<sequence length="162" mass="17958">MASPTQNQRRKPSASVIQQPTKVHYSLTPHSYLSPLLIPYQRPSPATHLCSYLSPWSPPESLPSLPNPRPSPPPYKPLSSFQSNCSGMATSSSFSNPQRTQSIHNNGSVEEWRGDVMEGRFHRAASSSQRSNELHRSESVTSSVICCEADAKALVREKRDLN</sequence>
<keyword evidence="3" id="KW-1185">Reference proteome</keyword>
<feature type="region of interest" description="Disordered" evidence="1">
    <location>
        <begin position="58"/>
        <end position="103"/>
    </location>
</feature>
<organism evidence="2 3">
    <name type="scientific">Dendrobium thyrsiflorum</name>
    <name type="common">Pinecone-like raceme dendrobium</name>
    <name type="synonym">Orchid</name>
    <dbReference type="NCBI Taxonomy" id="117978"/>
    <lineage>
        <taxon>Eukaryota</taxon>
        <taxon>Viridiplantae</taxon>
        <taxon>Streptophyta</taxon>
        <taxon>Embryophyta</taxon>
        <taxon>Tracheophyta</taxon>
        <taxon>Spermatophyta</taxon>
        <taxon>Magnoliopsida</taxon>
        <taxon>Liliopsida</taxon>
        <taxon>Asparagales</taxon>
        <taxon>Orchidaceae</taxon>
        <taxon>Epidendroideae</taxon>
        <taxon>Malaxideae</taxon>
        <taxon>Dendrobiinae</taxon>
        <taxon>Dendrobium</taxon>
    </lineage>
</organism>
<protein>
    <submittedName>
        <fullName evidence="2">Uncharacterized protein</fullName>
    </submittedName>
</protein>
<dbReference type="Proteomes" id="UP001552299">
    <property type="component" value="Unassembled WGS sequence"/>
</dbReference>
<accession>A0ABD0U5G9</accession>
<dbReference type="EMBL" id="JANQDX010000017">
    <property type="protein sequence ID" value="KAL0907494.1"/>
    <property type="molecule type" value="Genomic_DNA"/>
</dbReference>
<evidence type="ECO:0000313" key="2">
    <source>
        <dbReference type="EMBL" id="KAL0907494.1"/>
    </source>
</evidence>
<feature type="region of interest" description="Disordered" evidence="1">
    <location>
        <begin position="1"/>
        <end position="21"/>
    </location>
</feature>
<feature type="compositionally biased region" description="Polar residues" evidence="1">
    <location>
        <begin position="81"/>
        <end position="103"/>
    </location>
</feature>
<evidence type="ECO:0000256" key="1">
    <source>
        <dbReference type="SAM" id="MobiDB-lite"/>
    </source>
</evidence>
<gene>
    <name evidence="2" type="ORF">M5K25_021909</name>
</gene>